<accession>A0A179C3T3</accession>
<evidence type="ECO:0000256" key="2">
    <source>
        <dbReference type="ARBA" id="ARBA00023125"/>
    </source>
</evidence>
<dbReference type="AlphaFoldDB" id="A0A179C3T3"/>
<evidence type="ECO:0000256" key="3">
    <source>
        <dbReference type="ARBA" id="ARBA00023172"/>
    </source>
</evidence>
<evidence type="ECO:0000256" key="1">
    <source>
        <dbReference type="ARBA" id="ARBA00008857"/>
    </source>
</evidence>
<feature type="domain" description="Tyr recombinase" evidence="4">
    <location>
        <begin position="112"/>
        <end position="302"/>
    </location>
</feature>
<dbReference type="EMBL" id="LVKI01000013">
    <property type="protein sequence ID" value="OAQ08317.1"/>
    <property type="molecule type" value="Genomic_DNA"/>
</dbReference>
<proteinExistence type="inferred from homology"/>
<evidence type="ECO:0000313" key="6">
    <source>
        <dbReference type="Proteomes" id="UP000078520"/>
    </source>
</evidence>
<dbReference type="InterPro" id="IPR013762">
    <property type="entry name" value="Integrase-like_cat_sf"/>
</dbReference>
<sequence length="307" mass="35517">MPRRTKSQYLHEYFKSWVKLYKVGAIRDVTLQKYWVTYRKIKGLAPTLMMKDLNRQTYQKLLNDYAVNHERQTVMDFHHQVKAAILDAYDDGIIKHDPTRRAIIKGKDPKKKKTKFLSEFELKLLIKELDLGDKPSIDWLVLLIAKTGLRFAEALGVTPNDFDFEEQTLSVTKTWNYKDKNGGFQPTKNKSSVRKIQLDWKLCMQFSGLIRNLPADKPIFVTKRIYNSTVNFFLEKKCKYAGIPVISVHGLRHTHASLLLYAGVSTASVAKRLGHADMTTTQSTYIHIIEELESQDNDKIMRHLAAL</sequence>
<keyword evidence="2" id="KW-0238">DNA-binding</keyword>
<dbReference type="GO" id="GO:0015074">
    <property type="term" value="P:DNA integration"/>
    <property type="evidence" value="ECO:0007669"/>
    <property type="project" value="InterPro"/>
</dbReference>
<dbReference type="Pfam" id="PF00589">
    <property type="entry name" value="Phage_integrase"/>
    <property type="match status" value="1"/>
</dbReference>
<reference evidence="6" key="1">
    <citation type="submission" date="2016-03" db="EMBL/GenBank/DDBJ databases">
        <authorList>
            <person name="Johnson T.J."/>
            <person name="Youmans B."/>
            <person name="Case K."/>
            <person name="Noll S."/>
        </authorList>
    </citation>
    <scope>NUCLEOTIDE SEQUENCE [LARGE SCALE GENOMIC DNA]</scope>
    <source>
        <strain evidence="6">UMNLAv8</strain>
    </source>
</reference>
<protein>
    <submittedName>
        <fullName evidence="5">Integrase</fullName>
    </submittedName>
</protein>
<name>A0A179C3T3_9LACO</name>
<dbReference type="InterPro" id="IPR011010">
    <property type="entry name" value="DNA_brk_join_enz"/>
</dbReference>
<dbReference type="PANTHER" id="PTHR30349:SF64">
    <property type="entry name" value="PROPHAGE INTEGRASE INTD-RELATED"/>
    <property type="match status" value="1"/>
</dbReference>
<gene>
    <name evidence="5" type="ORF">A3O14_04200</name>
</gene>
<dbReference type="RefSeq" id="WP_064208674.1">
    <property type="nucleotide sequence ID" value="NZ_LVKC01000041.1"/>
</dbReference>
<comment type="similarity">
    <text evidence="1">Belongs to the 'phage' integrase family.</text>
</comment>
<dbReference type="GO" id="GO:0006310">
    <property type="term" value="P:DNA recombination"/>
    <property type="evidence" value="ECO:0007669"/>
    <property type="project" value="UniProtKB-KW"/>
</dbReference>
<dbReference type="SUPFAM" id="SSF56349">
    <property type="entry name" value="DNA breaking-rejoining enzymes"/>
    <property type="match status" value="1"/>
</dbReference>
<evidence type="ECO:0000313" key="5">
    <source>
        <dbReference type="EMBL" id="OAQ08317.1"/>
    </source>
</evidence>
<keyword evidence="3" id="KW-0233">DNA recombination</keyword>
<organism evidence="5 6">
    <name type="scientific">Ligilactobacillus aviarius</name>
    <dbReference type="NCBI Taxonomy" id="1606"/>
    <lineage>
        <taxon>Bacteria</taxon>
        <taxon>Bacillati</taxon>
        <taxon>Bacillota</taxon>
        <taxon>Bacilli</taxon>
        <taxon>Lactobacillales</taxon>
        <taxon>Lactobacillaceae</taxon>
        <taxon>Ligilactobacillus</taxon>
    </lineage>
</organism>
<dbReference type="Gene3D" id="1.10.150.130">
    <property type="match status" value="1"/>
</dbReference>
<dbReference type="InterPro" id="IPR010998">
    <property type="entry name" value="Integrase_recombinase_N"/>
</dbReference>
<evidence type="ECO:0000259" key="4">
    <source>
        <dbReference type="PROSITE" id="PS51898"/>
    </source>
</evidence>
<dbReference type="Gene3D" id="1.10.443.10">
    <property type="entry name" value="Intergrase catalytic core"/>
    <property type="match status" value="1"/>
</dbReference>
<dbReference type="InterPro" id="IPR002104">
    <property type="entry name" value="Integrase_catalytic"/>
</dbReference>
<dbReference type="PANTHER" id="PTHR30349">
    <property type="entry name" value="PHAGE INTEGRASE-RELATED"/>
    <property type="match status" value="1"/>
</dbReference>
<dbReference type="OrthoDB" id="9803188at2"/>
<comment type="caution">
    <text evidence="5">The sequence shown here is derived from an EMBL/GenBank/DDBJ whole genome shotgun (WGS) entry which is preliminary data.</text>
</comment>
<dbReference type="GO" id="GO:0003677">
    <property type="term" value="F:DNA binding"/>
    <property type="evidence" value="ECO:0007669"/>
    <property type="project" value="UniProtKB-KW"/>
</dbReference>
<dbReference type="InterPro" id="IPR050090">
    <property type="entry name" value="Tyrosine_recombinase_XerCD"/>
</dbReference>
<dbReference type="CDD" id="cd01189">
    <property type="entry name" value="INT_ICEBs1_C_like"/>
    <property type="match status" value="1"/>
</dbReference>
<dbReference type="Proteomes" id="UP000078520">
    <property type="component" value="Unassembled WGS sequence"/>
</dbReference>
<dbReference type="PROSITE" id="PS51898">
    <property type="entry name" value="TYR_RECOMBINASE"/>
    <property type="match status" value="1"/>
</dbReference>